<comment type="caution">
    <text evidence="1">The sequence shown here is derived from an EMBL/GenBank/DDBJ whole genome shotgun (WGS) entry which is preliminary data.</text>
</comment>
<gene>
    <name evidence="1" type="ORF">Cgig2_019025</name>
</gene>
<dbReference type="EMBL" id="JAKOGI010000974">
    <property type="protein sequence ID" value="KAJ8428732.1"/>
    <property type="molecule type" value="Genomic_DNA"/>
</dbReference>
<reference evidence="1" key="1">
    <citation type="submission" date="2022-04" db="EMBL/GenBank/DDBJ databases">
        <title>Carnegiea gigantea Genome sequencing and assembly v2.</title>
        <authorList>
            <person name="Copetti D."/>
            <person name="Sanderson M.J."/>
            <person name="Burquez A."/>
            <person name="Wojciechowski M.F."/>
        </authorList>
    </citation>
    <scope>NUCLEOTIDE SEQUENCE</scope>
    <source>
        <strain evidence="1">SGP5-SGP5p</strain>
        <tissue evidence="1">Aerial part</tissue>
    </source>
</reference>
<keyword evidence="2" id="KW-1185">Reference proteome</keyword>
<evidence type="ECO:0000313" key="1">
    <source>
        <dbReference type="EMBL" id="KAJ8428732.1"/>
    </source>
</evidence>
<dbReference type="Proteomes" id="UP001153076">
    <property type="component" value="Unassembled WGS sequence"/>
</dbReference>
<protein>
    <submittedName>
        <fullName evidence="1">Uncharacterized protein</fullName>
    </submittedName>
</protein>
<evidence type="ECO:0000313" key="2">
    <source>
        <dbReference type="Proteomes" id="UP001153076"/>
    </source>
</evidence>
<sequence>MPFQGAWRAWMYAKLEERKTCFTRESRAATTTFVAMACVTTAISTVLINTGWDVPTISPPKFGVRERLRFCYDCDYLTEKALFAATNRVRMHISRYEVQWLQQAGLRLVLNPVIKTSGRYLMTLIQPIGAHCKEESLPAYTKGNDAFLTPCMAEQRKAARGQ</sequence>
<dbReference type="AlphaFoldDB" id="A0A9Q1JPT0"/>
<accession>A0A9Q1JPT0</accession>
<name>A0A9Q1JPT0_9CARY</name>
<organism evidence="1 2">
    <name type="scientific">Carnegiea gigantea</name>
    <dbReference type="NCBI Taxonomy" id="171969"/>
    <lineage>
        <taxon>Eukaryota</taxon>
        <taxon>Viridiplantae</taxon>
        <taxon>Streptophyta</taxon>
        <taxon>Embryophyta</taxon>
        <taxon>Tracheophyta</taxon>
        <taxon>Spermatophyta</taxon>
        <taxon>Magnoliopsida</taxon>
        <taxon>eudicotyledons</taxon>
        <taxon>Gunneridae</taxon>
        <taxon>Pentapetalae</taxon>
        <taxon>Caryophyllales</taxon>
        <taxon>Cactineae</taxon>
        <taxon>Cactaceae</taxon>
        <taxon>Cactoideae</taxon>
        <taxon>Echinocereeae</taxon>
        <taxon>Carnegiea</taxon>
    </lineage>
</organism>
<proteinExistence type="predicted"/>